<feature type="domain" description="Copper type II ascorbate-dependent monooxygenase N-terminal" evidence="24">
    <location>
        <begin position="49"/>
        <end position="160"/>
    </location>
</feature>
<feature type="repeat" description="NHL" evidence="22">
    <location>
        <begin position="574"/>
        <end position="618"/>
    </location>
</feature>
<evidence type="ECO:0000256" key="23">
    <source>
        <dbReference type="SAM" id="Phobius"/>
    </source>
</evidence>
<dbReference type="AlphaFoldDB" id="E9HKF4"/>
<comment type="catalytic activity">
    <reaction evidence="18">
        <text>a [peptide]-C-terminal glycine + 2 L-ascorbate + O2 = a [peptide]-C-terminal (2S)-2-hydroxyglycine + 2 monodehydro-L-ascorbate radical + H2O</text>
        <dbReference type="Rhea" id="RHEA:21452"/>
        <dbReference type="Rhea" id="RHEA-COMP:13486"/>
        <dbReference type="Rhea" id="RHEA-COMP:15321"/>
        <dbReference type="ChEBI" id="CHEBI:15377"/>
        <dbReference type="ChEBI" id="CHEBI:15379"/>
        <dbReference type="ChEBI" id="CHEBI:38290"/>
        <dbReference type="ChEBI" id="CHEBI:59513"/>
        <dbReference type="ChEBI" id="CHEBI:137000"/>
        <dbReference type="ChEBI" id="CHEBI:142768"/>
        <dbReference type="EC" id="1.14.17.3"/>
    </reaction>
</comment>
<keyword evidence="15" id="KW-0325">Glycoprotein</keyword>
<dbReference type="CDD" id="cd14958">
    <property type="entry name" value="NHL_PAL_like"/>
    <property type="match status" value="1"/>
</dbReference>
<keyword evidence="20" id="KW-0106">Calcium</keyword>
<evidence type="ECO:0000256" key="22">
    <source>
        <dbReference type="PROSITE-ProRule" id="PRU00504"/>
    </source>
</evidence>
<comment type="cofactor">
    <cofactor evidence="20">
        <name>Zn(2+)</name>
        <dbReference type="ChEBI" id="CHEBI:29105"/>
    </cofactor>
    <text evidence="20">Binds one Zn(2+) ion per subunit.</text>
</comment>
<organism evidence="26 27">
    <name type="scientific">Daphnia pulex</name>
    <name type="common">Water flea</name>
    <dbReference type="NCBI Taxonomy" id="6669"/>
    <lineage>
        <taxon>Eukaryota</taxon>
        <taxon>Metazoa</taxon>
        <taxon>Ecdysozoa</taxon>
        <taxon>Arthropoda</taxon>
        <taxon>Crustacea</taxon>
        <taxon>Branchiopoda</taxon>
        <taxon>Diplostraca</taxon>
        <taxon>Cladocera</taxon>
        <taxon>Anomopoda</taxon>
        <taxon>Daphniidae</taxon>
        <taxon>Daphnia</taxon>
    </lineage>
</organism>
<evidence type="ECO:0000256" key="19">
    <source>
        <dbReference type="PIRSR" id="PIRSR600720-1"/>
    </source>
</evidence>
<evidence type="ECO:0000256" key="13">
    <source>
        <dbReference type="ARBA" id="ARBA00023033"/>
    </source>
</evidence>
<sequence>MSLADDGEMIGVVRTCTKRGVWWEKEEDVRYLPKVRPIVELESNQFSIKLRMPGIIPQKNDDYLCTAFDARDEQLYITQYKIEGSAERAHHMLLYGCSDVPSTEISWDCGHHGVCSGSSSIMFAWAKNAPPTSLPPSVGFRFGGTQTSVKYLVLQIHYAHTLPPGEKDYSGMDIDVTSEEQKYIAGIFLLIGGAVIPPFMPKVHADACCTVNVPAPLHLFAYRTHAHALGRVITGYKLGQMNGQIEEIARGNPQWPQAFYGMPHVFDLESGDIIAARCTYDSTSKNETTYMGSTAGDEMCNLYLMYYTDAKIGTSYQICTDQCSRVPTLFPLDSDEPLLPNPLLEEHALHGSHSQENGTVVISNKMSINLEQLEYNNVFGTTDDPHKTIPEPEKKDQMEYLANHGGHRKPGSLLPAQSDQFSNYVEEITQTHFETKTTLRPEITQIKTYSDKYVADSKWLSTIQSQPSAVAIDSMGNIVVFHRADRAWGFNTFGFDNRLADPSIGPIEEATIILFDHIDSQVINKGGQKMFYLPHGLTIDDDDCLWVTDVGAHQVFKLTPLRKNTDGLQILLELGKKLEPGSGDGEFCKPTSVAVLPSGEFFVADGYCNSRVIKYTKAGIKISEWKAGTTSPMSVPHSLTLVPEREMVCVADRENGRIQCFSINDGRLQMILKFPEFRTSLYAVAYTGGNMYAVNGPSSSNGKAVPAQGFIIDMKGSGEIVSVFGSKASTHLGTPHALALGPNGSSIYIADISPYRVLKLIPEEAVGMASNVIKTKESIQNPASKSSSIEHLIDLDVSSVSTSMIILSILAVPLLVIIIVVSIIRLRQRGCCSDSKRTAKLDLGSLLGHRDPIRGGFEKLAMEDRREGELDSDSDADVVEFTKASA</sequence>
<keyword evidence="23" id="KW-0472">Membrane</keyword>
<comment type="similarity">
    <text evidence="3">In the C-terminal section; belongs to the peptidyl-alpha-hydroxyglycine alpha-amidating lyase family.</text>
</comment>
<dbReference type="PANTHER" id="PTHR10680">
    <property type="entry name" value="PEPTIDYL-GLYCINE ALPHA-AMIDATING MONOOXYGENASE"/>
    <property type="match status" value="1"/>
</dbReference>
<dbReference type="FunFam" id="2.120.10.30:FF:000083">
    <property type="entry name" value="Peptidyl-glycine alpha-amidating monooxygenase B"/>
    <property type="match status" value="1"/>
</dbReference>
<keyword evidence="16" id="KW-0456">Lyase</keyword>
<comment type="similarity">
    <text evidence="5">Belongs to the copper type II ascorbate-dependent monooxygenase family.</text>
</comment>
<feature type="disulfide bond" evidence="21">
    <location>
        <begin position="209"/>
        <end position="319"/>
    </location>
</feature>
<evidence type="ECO:0000256" key="10">
    <source>
        <dbReference type="ARBA" id="ARBA00022833"/>
    </source>
</evidence>
<feature type="disulfide bond" evidence="21">
    <location>
        <begin position="649"/>
        <end position="660"/>
    </location>
</feature>
<keyword evidence="9" id="KW-0677">Repeat</keyword>
<dbReference type="SUPFAM" id="SSF49742">
    <property type="entry name" value="PHM/PNGase F"/>
    <property type="match status" value="2"/>
</dbReference>
<evidence type="ECO:0000256" key="7">
    <source>
        <dbReference type="ARBA" id="ARBA00022723"/>
    </source>
</evidence>
<evidence type="ECO:0000256" key="21">
    <source>
        <dbReference type="PIRSR" id="PIRSR600720-3"/>
    </source>
</evidence>
<dbReference type="Pfam" id="PF01436">
    <property type="entry name" value="NHL"/>
    <property type="match status" value="2"/>
</dbReference>
<feature type="disulfide bond" evidence="21">
    <location>
        <begin position="588"/>
        <end position="608"/>
    </location>
</feature>
<dbReference type="GO" id="GO:0005507">
    <property type="term" value="F:copper ion binding"/>
    <property type="evidence" value="ECO:0007669"/>
    <property type="project" value="InterPro"/>
</dbReference>
<feature type="domain" description="Copper type II ascorbate-dependent monooxygenase C-terminal" evidence="25">
    <location>
        <begin position="183"/>
        <end position="324"/>
    </location>
</feature>
<evidence type="ECO:0008006" key="28">
    <source>
        <dbReference type="Google" id="ProtNLM"/>
    </source>
</evidence>
<feature type="binding site" evidence="19">
    <location>
        <position position="483"/>
    </location>
    <ligand>
        <name>a protein</name>
        <dbReference type="ChEBI" id="CHEBI:16541"/>
    </ligand>
    <ligandPart>
        <name>C-terminal Xaa-(2S)-2-hydroxyglycine residue</name>
        <dbReference type="ChEBI" id="CHEBI:142768"/>
    </ligandPart>
</feature>
<keyword evidence="6" id="KW-0964">Secreted</keyword>
<feature type="binding site" evidence="20">
    <location>
        <position position="225"/>
    </location>
    <ligand>
        <name>Cu(2+)</name>
        <dbReference type="ChEBI" id="CHEBI:29036"/>
        <label>1</label>
        <note>catalytic</note>
    </ligand>
</feature>
<dbReference type="InterPro" id="IPR000323">
    <property type="entry name" value="Cu2_ascorb_mOase_N"/>
</dbReference>
<keyword evidence="13" id="KW-0503">Monooxygenase</keyword>
<dbReference type="InterPro" id="IPR011042">
    <property type="entry name" value="6-blade_b-propeller_TolB-like"/>
</dbReference>
<evidence type="ECO:0000256" key="1">
    <source>
        <dbReference type="ARBA" id="ARBA00000686"/>
    </source>
</evidence>
<evidence type="ECO:0000259" key="24">
    <source>
        <dbReference type="Pfam" id="PF01082"/>
    </source>
</evidence>
<evidence type="ECO:0000313" key="27">
    <source>
        <dbReference type="Proteomes" id="UP000000305"/>
    </source>
</evidence>
<feature type="binding site" evidence="20">
    <location>
        <position position="299"/>
    </location>
    <ligand>
        <name>Cu(2+)</name>
        <dbReference type="ChEBI" id="CHEBI:29036"/>
        <label>1</label>
        <note>catalytic</note>
    </ligand>
</feature>
<evidence type="ECO:0000256" key="11">
    <source>
        <dbReference type="ARBA" id="ARBA00023002"/>
    </source>
</evidence>
<reference evidence="26 27" key="1">
    <citation type="journal article" date="2011" name="Science">
        <title>The ecoresponsive genome of Daphnia pulex.</title>
        <authorList>
            <person name="Colbourne J.K."/>
            <person name="Pfrender M.E."/>
            <person name="Gilbert D."/>
            <person name="Thomas W.K."/>
            <person name="Tucker A."/>
            <person name="Oakley T.H."/>
            <person name="Tokishita S."/>
            <person name="Aerts A."/>
            <person name="Arnold G.J."/>
            <person name="Basu M.K."/>
            <person name="Bauer D.J."/>
            <person name="Caceres C.E."/>
            <person name="Carmel L."/>
            <person name="Casola C."/>
            <person name="Choi J.H."/>
            <person name="Detter J.C."/>
            <person name="Dong Q."/>
            <person name="Dusheyko S."/>
            <person name="Eads B.D."/>
            <person name="Frohlich T."/>
            <person name="Geiler-Samerotte K.A."/>
            <person name="Gerlach D."/>
            <person name="Hatcher P."/>
            <person name="Jogdeo S."/>
            <person name="Krijgsveld J."/>
            <person name="Kriventseva E.V."/>
            <person name="Kultz D."/>
            <person name="Laforsch C."/>
            <person name="Lindquist E."/>
            <person name="Lopez J."/>
            <person name="Manak J.R."/>
            <person name="Muller J."/>
            <person name="Pangilinan J."/>
            <person name="Patwardhan R.P."/>
            <person name="Pitluck S."/>
            <person name="Pritham E.J."/>
            <person name="Rechtsteiner A."/>
            <person name="Rho M."/>
            <person name="Rogozin I.B."/>
            <person name="Sakarya O."/>
            <person name="Salamov A."/>
            <person name="Schaack S."/>
            <person name="Shapiro H."/>
            <person name="Shiga Y."/>
            <person name="Skalitzky C."/>
            <person name="Smith Z."/>
            <person name="Souvorov A."/>
            <person name="Sung W."/>
            <person name="Tang Z."/>
            <person name="Tsuchiya D."/>
            <person name="Tu H."/>
            <person name="Vos H."/>
            <person name="Wang M."/>
            <person name="Wolf Y.I."/>
            <person name="Yamagata H."/>
            <person name="Yamada T."/>
            <person name="Ye Y."/>
            <person name="Shaw J.R."/>
            <person name="Andrews J."/>
            <person name="Crease T.J."/>
            <person name="Tang H."/>
            <person name="Lucas S.M."/>
            <person name="Robertson H.M."/>
            <person name="Bork P."/>
            <person name="Koonin E.V."/>
            <person name="Zdobnov E.M."/>
            <person name="Grigoriev I.V."/>
            <person name="Lynch M."/>
            <person name="Boore J.L."/>
        </authorList>
    </citation>
    <scope>NUCLEOTIDE SEQUENCE [LARGE SCALE GENOMIC DNA]</scope>
</reference>
<evidence type="ECO:0000256" key="17">
    <source>
        <dbReference type="ARBA" id="ARBA00023268"/>
    </source>
</evidence>
<dbReference type="InterPro" id="IPR001258">
    <property type="entry name" value="NHL_repeat"/>
</dbReference>
<dbReference type="FunFam" id="2.60.120.310:FF:000005">
    <property type="entry name" value="Peptidylglycine alpha-hydroxylating monooxygenase"/>
    <property type="match status" value="1"/>
</dbReference>
<dbReference type="Proteomes" id="UP000000305">
    <property type="component" value="Unassembled WGS sequence"/>
</dbReference>
<dbReference type="GO" id="GO:0016020">
    <property type="term" value="C:membrane"/>
    <property type="evidence" value="ECO:0007669"/>
    <property type="project" value="InterPro"/>
</dbReference>
<dbReference type="GO" id="GO:0006518">
    <property type="term" value="P:peptide metabolic process"/>
    <property type="evidence" value="ECO:0007669"/>
    <property type="project" value="InterPro"/>
</dbReference>
<keyword evidence="23" id="KW-1133">Transmembrane helix</keyword>
<feature type="disulfide bond" evidence="21">
    <location>
        <begin position="97"/>
        <end position="115"/>
    </location>
</feature>
<dbReference type="Pfam" id="PF03712">
    <property type="entry name" value="Cu2_monoox_C"/>
    <property type="match status" value="1"/>
</dbReference>
<evidence type="ECO:0000256" key="6">
    <source>
        <dbReference type="ARBA" id="ARBA00022525"/>
    </source>
</evidence>
<comment type="cofactor">
    <cofactor evidence="20">
        <name>Cu(2+)</name>
        <dbReference type="ChEBI" id="CHEBI:29036"/>
    </cofactor>
    <text evidence="20">Binds 2 Cu(2+) ions per subunit.</text>
</comment>
<dbReference type="OrthoDB" id="10018185at2759"/>
<keyword evidence="11" id="KW-0560">Oxidoreductase</keyword>
<evidence type="ECO:0000256" key="16">
    <source>
        <dbReference type="ARBA" id="ARBA00023239"/>
    </source>
</evidence>
<feature type="binding site" evidence="19">
    <location>
        <position position="607"/>
    </location>
    <ligand>
        <name>a protein</name>
        <dbReference type="ChEBI" id="CHEBI:16541"/>
    </ligand>
    <ligandPart>
        <name>C-terminal Xaa-(2S)-2-hydroxyglycine residue</name>
        <dbReference type="ChEBI" id="CHEBI:142768"/>
    </ligandPart>
</feature>
<dbReference type="Gene3D" id="2.120.10.30">
    <property type="entry name" value="TolB, C-terminal domain"/>
    <property type="match status" value="1"/>
</dbReference>
<dbReference type="KEGG" id="dpx:DAPPUDRAFT_330720"/>
<keyword evidence="14 21" id="KW-1015">Disulfide bond</keyword>
<dbReference type="GO" id="GO:0005576">
    <property type="term" value="C:extracellular region"/>
    <property type="evidence" value="ECO:0000318"/>
    <property type="project" value="GO_Central"/>
</dbReference>
<dbReference type="PANTHER" id="PTHR10680:SF14">
    <property type="entry name" value="PEPTIDYL-GLYCINE ALPHA-AMIDATING MONOOXYGENASE"/>
    <property type="match status" value="1"/>
</dbReference>
<dbReference type="InterPro" id="IPR014784">
    <property type="entry name" value="Cu2_ascorb_mOase-like_C"/>
</dbReference>
<dbReference type="InParanoid" id="E9HKF4"/>
<dbReference type="PROSITE" id="PS51125">
    <property type="entry name" value="NHL"/>
    <property type="match status" value="2"/>
</dbReference>
<feature type="binding site" evidence="20">
    <location>
        <position position="637"/>
    </location>
    <ligand>
        <name>Zn(2+)</name>
        <dbReference type="ChEBI" id="CHEBI:29105"/>
        <note>catalytic</note>
    </ligand>
</feature>
<feature type="disulfide bond" evidence="21">
    <location>
        <begin position="65"/>
        <end position="109"/>
    </location>
</feature>
<feature type="transmembrane region" description="Helical" evidence="23">
    <location>
        <begin position="804"/>
        <end position="826"/>
    </location>
</feature>
<feature type="disulfide bond" evidence="21">
    <location>
        <begin position="278"/>
        <end position="300"/>
    </location>
</feature>
<feature type="binding site" evidence="19">
    <location>
        <position position="653"/>
    </location>
    <ligand>
        <name>a protein</name>
        <dbReference type="ChEBI" id="CHEBI:16541"/>
    </ligand>
    <ligandPart>
        <name>C-terminal Xaa-(2S)-2-hydroxyglycine residue</name>
        <dbReference type="ChEBI" id="CHEBI:142768"/>
    </ligandPart>
</feature>
<dbReference type="Gene3D" id="2.60.120.230">
    <property type="match status" value="1"/>
</dbReference>
<dbReference type="EMBL" id="GL732668">
    <property type="protein sequence ID" value="EFX67777.1"/>
    <property type="molecule type" value="Genomic_DNA"/>
</dbReference>
<keyword evidence="17" id="KW-0511">Multifunctional enzyme</keyword>
<feature type="binding site" evidence="20">
    <location>
        <position position="91"/>
    </location>
    <ligand>
        <name>Cu(2+)</name>
        <dbReference type="ChEBI" id="CHEBI:29036"/>
        <label>1</label>
        <note>catalytic</note>
    </ligand>
</feature>
<evidence type="ECO:0000256" key="4">
    <source>
        <dbReference type="ARBA" id="ARBA00010263"/>
    </source>
</evidence>
<keyword evidence="8" id="KW-0732">Signal</keyword>
<evidence type="ECO:0000256" key="14">
    <source>
        <dbReference type="ARBA" id="ARBA00023157"/>
    </source>
</evidence>
<feature type="binding site" evidence="20">
    <location>
        <position position="90"/>
    </location>
    <ligand>
        <name>Cu(2+)</name>
        <dbReference type="ChEBI" id="CHEBI:29036"/>
        <label>1</label>
        <note>catalytic</note>
    </ligand>
</feature>
<dbReference type="HOGENOM" id="CLU_012293_0_0_1"/>
<comment type="catalytic activity">
    <reaction evidence="1">
        <text>a [peptide]-C-terminal (2S)-2-hydroxyglycine = a [peptide]-C-terminal amide + glyoxylate</text>
        <dbReference type="Rhea" id="RHEA:20924"/>
        <dbReference type="Rhea" id="RHEA-COMP:13485"/>
        <dbReference type="Rhea" id="RHEA-COMP:15321"/>
        <dbReference type="ChEBI" id="CHEBI:36655"/>
        <dbReference type="ChEBI" id="CHEBI:137001"/>
        <dbReference type="ChEBI" id="CHEBI:142768"/>
        <dbReference type="EC" id="4.3.2.5"/>
    </reaction>
</comment>
<evidence type="ECO:0000256" key="3">
    <source>
        <dbReference type="ARBA" id="ARBA00006026"/>
    </source>
</evidence>
<evidence type="ECO:0000313" key="26">
    <source>
        <dbReference type="EMBL" id="EFX67777.1"/>
    </source>
</evidence>
<name>E9HKF4_DAPPU</name>
<evidence type="ECO:0000259" key="25">
    <source>
        <dbReference type="Pfam" id="PF03712"/>
    </source>
</evidence>
<evidence type="ECO:0000256" key="18">
    <source>
        <dbReference type="ARBA" id="ARBA00048431"/>
    </source>
</evidence>
<dbReference type="InterPro" id="IPR024548">
    <property type="entry name" value="Cu2_monoox_C"/>
</dbReference>
<dbReference type="InterPro" id="IPR000720">
    <property type="entry name" value="PHM/PAL"/>
</dbReference>
<feature type="binding site" evidence="20">
    <location>
        <position position="736"/>
    </location>
    <ligand>
        <name>Zn(2+)</name>
        <dbReference type="ChEBI" id="CHEBI:29105"/>
        <note>catalytic</note>
    </ligand>
</feature>
<evidence type="ECO:0000256" key="12">
    <source>
        <dbReference type="ARBA" id="ARBA00023008"/>
    </source>
</evidence>
<gene>
    <name evidence="26" type="ORF">DAPPUDRAFT_330720</name>
</gene>
<evidence type="ECO:0000256" key="2">
    <source>
        <dbReference type="ARBA" id="ARBA00004613"/>
    </source>
</evidence>
<feature type="binding site" evidence="20">
    <location>
        <position position="537"/>
    </location>
    <ligand>
        <name>Ca(2+)</name>
        <dbReference type="ChEBI" id="CHEBI:29108"/>
        <note>structural</note>
    </ligand>
</feature>
<keyword evidence="23" id="KW-0812">Transmembrane</keyword>
<dbReference type="InterPro" id="IPR008977">
    <property type="entry name" value="PHM/PNGase_F_dom_sf"/>
</dbReference>
<keyword evidence="7 20" id="KW-0479">Metal-binding</keyword>
<accession>E9HKF4</accession>
<feature type="binding site" evidence="20">
    <location>
        <position position="535"/>
    </location>
    <ligand>
        <name>Zn(2+)</name>
        <dbReference type="ChEBI" id="CHEBI:29105"/>
        <note>catalytic</note>
    </ligand>
</feature>
<evidence type="ECO:0000256" key="9">
    <source>
        <dbReference type="ARBA" id="ARBA00022737"/>
    </source>
</evidence>
<feature type="binding site" evidence="20">
    <location>
        <position position="227"/>
    </location>
    <ligand>
        <name>Cu(2+)</name>
        <dbReference type="ChEBI" id="CHEBI:29036"/>
        <label>1</label>
        <note>catalytic</note>
    </ligand>
</feature>
<dbReference type="Gene3D" id="2.60.120.310">
    <property type="entry name" value="Copper type II, ascorbate-dependent monooxygenase, N-terminal domain"/>
    <property type="match status" value="1"/>
</dbReference>
<feature type="binding site" evidence="20">
    <location>
        <position position="470"/>
    </location>
    <ligand>
        <name>Ca(2+)</name>
        <dbReference type="ChEBI" id="CHEBI:29108"/>
        <note>structural</note>
    </ligand>
</feature>
<keyword evidence="10 20" id="KW-0862">Zinc</keyword>
<dbReference type="eggNOG" id="KOG3567">
    <property type="taxonomic scope" value="Eukaryota"/>
</dbReference>
<proteinExistence type="inferred from homology"/>
<feature type="binding site" evidence="20">
    <location>
        <position position="157"/>
    </location>
    <ligand>
        <name>Cu(2+)</name>
        <dbReference type="ChEBI" id="CHEBI:29036"/>
        <label>1</label>
        <note>catalytic</note>
    </ligand>
</feature>
<feature type="repeat" description="NHL" evidence="22">
    <location>
        <begin position="526"/>
        <end position="561"/>
    </location>
</feature>
<dbReference type="SUPFAM" id="SSF101898">
    <property type="entry name" value="NHL repeat"/>
    <property type="match status" value="1"/>
</dbReference>
<dbReference type="PRINTS" id="PR00790">
    <property type="entry name" value="PAMONOXGNASE"/>
</dbReference>
<evidence type="ECO:0000256" key="8">
    <source>
        <dbReference type="ARBA" id="ARBA00022729"/>
    </source>
</evidence>
<evidence type="ECO:0000256" key="20">
    <source>
        <dbReference type="PIRSR" id="PIRSR600720-2"/>
    </source>
</evidence>
<dbReference type="InterPro" id="IPR036939">
    <property type="entry name" value="Cu2_ascorb_mOase_N_sf"/>
</dbReference>
<protein>
    <recommendedName>
        <fullName evidence="28">Peptidylglycine monooxygenase</fullName>
    </recommendedName>
</protein>
<comment type="similarity">
    <text evidence="4">In the N-terminal section; belongs to the copper type II ascorbate-dependent monooxygenase family.</text>
</comment>
<keyword evidence="27" id="KW-1185">Reference proteome</keyword>
<dbReference type="Pfam" id="PF01082">
    <property type="entry name" value="Cu2_monooxygen"/>
    <property type="match status" value="1"/>
</dbReference>
<keyword evidence="12 20" id="KW-0186">Copper</keyword>
<dbReference type="GO" id="GO:0004504">
    <property type="term" value="F:peptidylglycine monooxygenase activity"/>
    <property type="evidence" value="ECO:0007669"/>
    <property type="project" value="UniProtKB-EC"/>
</dbReference>
<evidence type="ECO:0000256" key="15">
    <source>
        <dbReference type="ARBA" id="ARBA00023180"/>
    </source>
</evidence>
<comment type="subcellular location">
    <subcellularLocation>
        <location evidence="2">Secreted</location>
    </subcellularLocation>
</comment>
<dbReference type="GO" id="GO:0004598">
    <property type="term" value="F:peptidylamidoglycolate lyase activity"/>
    <property type="evidence" value="ECO:0007669"/>
    <property type="project" value="UniProtKB-EC"/>
</dbReference>
<dbReference type="PhylomeDB" id="E9HKF4"/>
<evidence type="ECO:0000256" key="5">
    <source>
        <dbReference type="ARBA" id="ARBA00010676"/>
    </source>
</evidence>
<dbReference type="OMA" id="AGDEMCN"/>